<dbReference type="PANTHER" id="PTHR43479">
    <property type="entry name" value="ACREF/ENVCD OPERON REPRESSOR-RELATED"/>
    <property type="match status" value="1"/>
</dbReference>
<accession>A0A0M9DHY2</accession>
<dbReference type="STRING" id="33935.ADM90_16170"/>
<dbReference type="EMBL" id="LGCI01000010">
    <property type="protein sequence ID" value="KOY80720.1"/>
    <property type="molecule type" value="Genomic_DNA"/>
</dbReference>
<evidence type="ECO:0000313" key="6">
    <source>
        <dbReference type="Proteomes" id="UP000037977"/>
    </source>
</evidence>
<protein>
    <submittedName>
        <fullName evidence="5">Transcriptional regulator</fullName>
    </submittedName>
</protein>
<evidence type="ECO:0000313" key="5">
    <source>
        <dbReference type="EMBL" id="KOY80720.1"/>
    </source>
</evidence>
<evidence type="ECO:0000256" key="1">
    <source>
        <dbReference type="ARBA" id="ARBA00022491"/>
    </source>
</evidence>
<feature type="DNA-binding region" description="H-T-H motif" evidence="3">
    <location>
        <begin position="32"/>
        <end position="51"/>
    </location>
</feature>
<dbReference type="PANTHER" id="PTHR43479:SF7">
    <property type="entry name" value="TETR-FAMILY TRANSCRIPTIONAL REGULATOR"/>
    <property type="match status" value="1"/>
</dbReference>
<dbReference type="Pfam" id="PF00440">
    <property type="entry name" value="TetR_N"/>
    <property type="match status" value="1"/>
</dbReference>
<dbReference type="Gene3D" id="1.10.357.10">
    <property type="entry name" value="Tetracycline Repressor, domain 2"/>
    <property type="match status" value="1"/>
</dbReference>
<dbReference type="GO" id="GO:0003677">
    <property type="term" value="F:DNA binding"/>
    <property type="evidence" value="ECO:0007669"/>
    <property type="project" value="UniProtKB-UniRule"/>
</dbReference>
<dbReference type="AlphaFoldDB" id="A0A0M9DHY2"/>
<name>A0A0M9DHY2_9BACI</name>
<dbReference type="InterPro" id="IPR050624">
    <property type="entry name" value="HTH-type_Tx_Regulator"/>
</dbReference>
<sequence>MRTTDLRVMKTKQALHNALLTLLSQKPLEQISIAEICREAKVNRGTFYLHYEQKEGLFEEYFQEIMEDLYQSYEEPYRAVTTLDTNHLDPNTIRIFHHIERFKMFYRIVFSKNVPLTYYYMLFDGIYSLLKRDISTHHVHQMEDHISIDYYSAYQANAIIGLIIQWYRGDFSDSVTMLNKQLAAILKNVRSGE</sequence>
<organism evidence="5 6">
    <name type="scientific">Lysinibacillus macroides</name>
    <dbReference type="NCBI Taxonomy" id="33935"/>
    <lineage>
        <taxon>Bacteria</taxon>
        <taxon>Bacillati</taxon>
        <taxon>Bacillota</taxon>
        <taxon>Bacilli</taxon>
        <taxon>Bacillales</taxon>
        <taxon>Bacillaceae</taxon>
        <taxon>Lysinibacillus</taxon>
    </lineage>
</organism>
<dbReference type="PROSITE" id="PS50977">
    <property type="entry name" value="HTH_TETR_2"/>
    <property type="match status" value="1"/>
</dbReference>
<dbReference type="OrthoDB" id="9810250at2"/>
<dbReference type="PATRIC" id="fig|33935.3.peg.1983"/>
<evidence type="ECO:0000256" key="3">
    <source>
        <dbReference type="PROSITE-ProRule" id="PRU00335"/>
    </source>
</evidence>
<keyword evidence="6" id="KW-1185">Reference proteome</keyword>
<dbReference type="InterPro" id="IPR039532">
    <property type="entry name" value="TetR_C_Firmicutes"/>
</dbReference>
<comment type="caution">
    <text evidence="5">The sequence shown here is derived from an EMBL/GenBank/DDBJ whole genome shotgun (WGS) entry which is preliminary data.</text>
</comment>
<keyword evidence="1" id="KW-0678">Repressor</keyword>
<dbReference type="SUPFAM" id="SSF46689">
    <property type="entry name" value="Homeodomain-like"/>
    <property type="match status" value="1"/>
</dbReference>
<dbReference type="Pfam" id="PF14278">
    <property type="entry name" value="TetR_C_8"/>
    <property type="match status" value="1"/>
</dbReference>
<evidence type="ECO:0000259" key="4">
    <source>
        <dbReference type="PROSITE" id="PS50977"/>
    </source>
</evidence>
<keyword evidence="2 3" id="KW-0238">DNA-binding</keyword>
<reference evidence="5 6" key="1">
    <citation type="submission" date="2015-07" db="EMBL/GenBank/DDBJ databases">
        <title>Genome sequencing project for genomic taxonomy and phylogenomics of Bacillus-like bacteria.</title>
        <authorList>
            <person name="Liu B."/>
            <person name="Wang J."/>
            <person name="Zhu Y."/>
            <person name="Liu G."/>
            <person name="Chen Q."/>
            <person name="Chen Z."/>
            <person name="Che J."/>
            <person name="Ge C."/>
            <person name="Shi H."/>
            <person name="Pan Z."/>
            <person name="Liu X."/>
        </authorList>
    </citation>
    <scope>NUCLEOTIDE SEQUENCE [LARGE SCALE GENOMIC DNA]</scope>
    <source>
        <strain evidence="5 6">DSM 54</strain>
    </source>
</reference>
<evidence type="ECO:0000256" key="2">
    <source>
        <dbReference type="ARBA" id="ARBA00023125"/>
    </source>
</evidence>
<dbReference type="InterPro" id="IPR001647">
    <property type="entry name" value="HTH_TetR"/>
</dbReference>
<feature type="domain" description="HTH tetR-type" evidence="4">
    <location>
        <begin position="9"/>
        <end position="69"/>
    </location>
</feature>
<dbReference type="Proteomes" id="UP000037977">
    <property type="component" value="Unassembled WGS sequence"/>
</dbReference>
<proteinExistence type="predicted"/>
<dbReference type="RefSeq" id="WP_053995964.1">
    <property type="nucleotide sequence ID" value="NZ_CP065643.1"/>
</dbReference>
<gene>
    <name evidence="5" type="ORF">ADM90_16170</name>
</gene>
<dbReference type="InterPro" id="IPR009057">
    <property type="entry name" value="Homeodomain-like_sf"/>
</dbReference>